<keyword evidence="4 7" id="KW-0689">Ribosomal protein</keyword>
<dbReference type="InterPro" id="IPR019927">
    <property type="entry name" value="Ribosomal_uL3_bac/org-type"/>
</dbReference>
<dbReference type="InterPro" id="IPR000597">
    <property type="entry name" value="Ribosomal_uL3"/>
</dbReference>
<gene>
    <name evidence="7" type="primary">rplC</name>
</gene>
<keyword evidence="2 7" id="KW-0699">rRNA-binding</keyword>
<dbReference type="InterPro" id="IPR019926">
    <property type="entry name" value="Ribosomal_uL3_CS"/>
</dbReference>
<dbReference type="GO" id="GO:0003735">
    <property type="term" value="F:structural constituent of ribosome"/>
    <property type="evidence" value="ECO:0007669"/>
    <property type="project" value="UniProtKB-UniRule"/>
</dbReference>
<evidence type="ECO:0000256" key="5">
    <source>
        <dbReference type="ARBA" id="ARBA00023274"/>
    </source>
</evidence>
<evidence type="ECO:0000256" key="9">
    <source>
        <dbReference type="RuleBase" id="RU003906"/>
    </source>
</evidence>
<evidence type="ECO:0000256" key="3">
    <source>
        <dbReference type="ARBA" id="ARBA00022884"/>
    </source>
</evidence>
<dbReference type="GO" id="GO:0019843">
    <property type="term" value="F:rRNA binding"/>
    <property type="evidence" value="ECO:0007669"/>
    <property type="project" value="UniProtKB-UniRule"/>
</dbReference>
<sequence>MSIEGILGRKLGMTQVFSDDGAAVPVTVIEAGPCTVVQVKSKENDGYPSVQLGFGARKRINSPQKGHLKGLGQFKYLREFRVDDIGEWEVGKKVGCEIFQAGDLVDVSGASKGRGFAGVMKRHGFHGGPKTHGQSDRARAAGSIGAGTDPGRVLKGLKMAGHMGTGQVTVKNLRVVQSDPSRNILMVQGAVPGNEDVLLRVRRSRHGRAR</sequence>
<dbReference type="NCBIfam" id="TIGR03625">
    <property type="entry name" value="L3_bact"/>
    <property type="match status" value="1"/>
</dbReference>
<evidence type="ECO:0000256" key="6">
    <source>
        <dbReference type="ARBA" id="ARBA00035243"/>
    </source>
</evidence>
<reference evidence="11" key="1">
    <citation type="journal article" date="2015" name="ISME J.">
        <title>Aquifer environment selects for microbial species cohorts in sediment and groundwater.</title>
        <authorList>
            <person name="Hug L.A."/>
            <person name="Thomas B.C."/>
            <person name="Brown C.T."/>
            <person name="Frischkorn K.R."/>
            <person name="Williams K.H."/>
            <person name="Tringe S.G."/>
            <person name="Banfield J.F."/>
        </authorList>
    </citation>
    <scope>NUCLEOTIDE SEQUENCE</scope>
</reference>
<evidence type="ECO:0000313" key="11">
    <source>
        <dbReference type="EMBL" id="AKQ02205.1"/>
    </source>
</evidence>
<dbReference type="FunFam" id="2.40.30.10:FF:000004">
    <property type="entry name" value="50S ribosomal protein L3"/>
    <property type="match status" value="1"/>
</dbReference>
<comment type="function">
    <text evidence="7 9">One of the primary rRNA binding proteins, it binds directly near the 3'-end of the 23S rRNA, where it nucleates assembly of the 50S subunit.</text>
</comment>
<accession>A0A0H4T637</accession>
<evidence type="ECO:0000256" key="2">
    <source>
        <dbReference type="ARBA" id="ARBA00022730"/>
    </source>
</evidence>
<dbReference type="PANTHER" id="PTHR11229">
    <property type="entry name" value="50S RIBOSOMAL PROTEIN L3"/>
    <property type="match status" value="1"/>
</dbReference>
<dbReference type="InterPro" id="IPR009000">
    <property type="entry name" value="Transl_B-barrel_sf"/>
</dbReference>
<dbReference type="Gene3D" id="2.40.30.10">
    <property type="entry name" value="Translation factors"/>
    <property type="match status" value="1"/>
</dbReference>
<dbReference type="GO" id="GO:0022625">
    <property type="term" value="C:cytosolic large ribosomal subunit"/>
    <property type="evidence" value="ECO:0007669"/>
    <property type="project" value="TreeGrafter"/>
</dbReference>
<dbReference type="GO" id="GO:0006412">
    <property type="term" value="P:translation"/>
    <property type="evidence" value="ECO:0007669"/>
    <property type="project" value="UniProtKB-UniRule"/>
</dbReference>
<dbReference type="PROSITE" id="PS00474">
    <property type="entry name" value="RIBOSOMAL_L3"/>
    <property type="match status" value="1"/>
</dbReference>
<dbReference type="PANTHER" id="PTHR11229:SF16">
    <property type="entry name" value="LARGE RIBOSOMAL SUBUNIT PROTEIN UL3C"/>
    <property type="match status" value="1"/>
</dbReference>
<comment type="similarity">
    <text evidence="1 7 8">Belongs to the universal ribosomal protein uL3 family.</text>
</comment>
<comment type="subunit">
    <text evidence="7 9">Part of the 50S ribosomal subunit. Forms a cluster with proteins L14 and L19.</text>
</comment>
<dbReference type="EMBL" id="KT006997">
    <property type="protein sequence ID" value="AKQ02205.1"/>
    <property type="molecule type" value="Genomic_DNA"/>
</dbReference>
<dbReference type="Gene3D" id="3.30.160.810">
    <property type="match status" value="1"/>
</dbReference>
<evidence type="ECO:0000256" key="7">
    <source>
        <dbReference type="HAMAP-Rule" id="MF_01325"/>
    </source>
</evidence>
<dbReference type="SUPFAM" id="SSF50447">
    <property type="entry name" value="Translation proteins"/>
    <property type="match status" value="1"/>
</dbReference>
<keyword evidence="3 7" id="KW-0694">RNA-binding</keyword>
<evidence type="ECO:0000256" key="4">
    <source>
        <dbReference type="ARBA" id="ARBA00022980"/>
    </source>
</evidence>
<feature type="region of interest" description="Disordered" evidence="10">
    <location>
        <begin position="125"/>
        <end position="147"/>
    </location>
</feature>
<evidence type="ECO:0000256" key="10">
    <source>
        <dbReference type="SAM" id="MobiDB-lite"/>
    </source>
</evidence>
<dbReference type="Pfam" id="PF00297">
    <property type="entry name" value="Ribosomal_L3"/>
    <property type="match status" value="1"/>
</dbReference>
<evidence type="ECO:0000256" key="8">
    <source>
        <dbReference type="RuleBase" id="RU003905"/>
    </source>
</evidence>
<dbReference type="HAMAP" id="MF_01325_B">
    <property type="entry name" value="Ribosomal_uL3_B"/>
    <property type="match status" value="1"/>
</dbReference>
<dbReference type="AlphaFoldDB" id="A0A0H4T637"/>
<proteinExistence type="inferred from homology"/>
<organism evidence="11">
    <name type="scientific">uncultured Chloroflexi bacterium Rifle_16ft_4_minimus_36211</name>
    <dbReference type="NCBI Taxonomy" id="1665072"/>
    <lineage>
        <taxon>Bacteria</taxon>
        <taxon>Bacillati</taxon>
        <taxon>Chloroflexota</taxon>
        <taxon>environmental samples</taxon>
    </lineage>
</organism>
<evidence type="ECO:0000256" key="1">
    <source>
        <dbReference type="ARBA" id="ARBA00006540"/>
    </source>
</evidence>
<name>A0A0H4T637_9CHLR</name>
<protein>
    <recommendedName>
        <fullName evidence="6 7">Large ribosomal subunit protein uL3</fullName>
    </recommendedName>
</protein>
<keyword evidence="5 7" id="KW-0687">Ribonucleoprotein</keyword>